<dbReference type="Pfam" id="PF13855">
    <property type="entry name" value="LRR_8"/>
    <property type="match status" value="1"/>
</dbReference>
<evidence type="ECO:0000313" key="8">
    <source>
        <dbReference type="Proteomes" id="UP000298416"/>
    </source>
</evidence>
<dbReference type="EMBL" id="PNBA02000014">
    <property type="protein sequence ID" value="KAG6402240.1"/>
    <property type="molecule type" value="Genomic_DNA"/>
</dbReference>
<proteinExistence type="predicted"/>
<evidence type="ECO:0000256" key="3">
    <source>
        <dbReference type="ARBA" id="ARBA00022729"/>
    </source>
</evidence>
<dbReference type="InterPro" id="IPR046956">
    <property type="entry name" value="RLP23-like"/>
</dbReference>
<accession>A0A8X8WUQ1</accession>
<evidence type="ECO:0000256" key="5">
    <source>
        <dbReference type="ARBA" id="ARBA00023136"/>
    </source>
</evidence>
<evidence type="ECO:0000256" key="2">
    <source>
        <dbReference type="ARBA" id="ARBA00022692"/>
    </source>
</evidence>
<dbReference type="OrthoDB" id="913589at2759"/>
<keyword evidence="5" id="KW-0472">Membrane</keyword>
<dbReference type="Pfam" id="PF00560">
    <property type="entry name" value="LRR_1"/>
    <property type="match status" value="2"/>
</dbReference>
<keyword evidence="8" id="KW-1185">Reference proteome</keyword>
<dbReference type="PANTHER" id="PTHR48061">
    <property type="entry name" value="LEUCINE-RICH REPEAT RECEPTOR PROTEIN KINASE EMS1-LIKE-RELATED"/>
    <property type="match status" value="1"/>
</dbReference>
<keyword evidence="4" id="KW-1133">Transmembrane helix</keyword>
<reference evidence="7" key="1">
    <citation type="submission" date="2018-01" db="EMBL/GenBank/DDBJ databases">
        <authorList>
            <person name="Mao J.F."/>
        </authorList>
    </citation>
    <scope>NUCLEOTIDE SEQUENCE</scope>
    <source>
        <strain evidence="7">Huo1</strain>
        <tissue evidence="7">Leaf</tissue>
    </source>
</reference>
<evidence type="ECO:0000313" key="7">
    <source>
        <dbReference type="EMBL" id="KAG6402240.1"/>
    </source>
</evidence>
<comment type="caution">
    <text evidence="7">The sequence shown here is derived from an EMBL/GenBank/DDBJ whole genome shotgun (WGS) entry which is preliminary data.</text>
</comment>
<comment type="subcellular location">
    <subcellularLocation>
        <location evidence="1">Membrane</location>
        <topology evidence="1">Single-pass type I membrane protein</topology>
    </subcellularLocation>
</comment>
<gene>
    <name evidence="7" type="ORF">SASPL_139116</name>
</gene>
<dbReference type="AlphaFoldDB" id="A0A8X8WUQ1"/>
<sequence>MLVGNLTGLTELYLDGVNVTSSHDRKEWSRVISSFLPNITGLSLCRCSLLGPLFKSFWQLRSLSVLRLDLNDLSRVVRDMFASFSSLNTLSLVGCGLEGFFPGVIFGIPGLENLDLSHNKLLSGSVPPFTKTGSVKSMRLSVTNFSGIIPSSLSNLRSLSEIDLSDCLFTGSLPSTFASLTEP</sequence>
<evidence type="ECO:0000256" key="1">
    <source>
        <dbReference type="ARBA" id="ARBA00004479"/>
    </source>
</evidence>
<dbReference type="PANTHER" id="PTHR48061:SF2">
    <property type="entry name" value="RECEPTOR LIKE PROTEIN 30-LIKE"/>
    <property type="match status" value="1"/>
</dbReference>
<evidence type="ECO:0000256" key="6">
    <source>
        <dbReference type="ARBA" id="ARBA00023180"/>
    </source>
</evidence>
<reference evidence="7" key="2">
    <citation type="submission" date="2020-08" db="EMBL/GenBank/DDBJ databases">
        <title>Plant Genome Project.</title>
        <authorList>
            <person name="Zhang R.-G."/>
        </authorList>
    </citation>
    <scope>NUCLEOTIDE SEQUENCE</scope>
    <source>
        <strain evidence="7">Huo1</strain>
        <tissue evidence="7">Leaf</tissue>
    </source>
</reference>
<organism evidence="7">
    <name type="scientific">Salvia splendens</name>
    <name type="common">Scarlet sage</name>
    <dbReference type="NCBI Taxonomy" id="180675"/>
    <lineage>
        <taxon>Eukaryota</taxon>
        <taxon>Viridiplantae</taxon>
        <taxon>Streptophyta</taxon>
        <taxon>Embryophyta</taxon>
        <taxon>Tracheophyta</taxon>
        <taxon>Spermatophyta</taxon>
        <taxon>Magnoliopsida</taxon>
        <taxon>eudicotyledons</taxon>
        <taxon>Gunneridae</taxon>
        <taxon>Pentapetalae</taxon>
        <taxon>asterids</taxon>
        <taxon>lamiids</taxon>
        <taxon>Lamiales</taxon>
        <taxon>Lamiaceae</taxon>
        <taxon>Nepetoideae</taxon>
        <taxon>Mentheae</taxon>
        <taxon>Salviinae</taxon>
        <taxon>Salvia</taxon>
        <taxon>Salvia subgen. Calosphace</taxon>
        <taxon>core Calosphace</taxon>
    </lineage>
</organism>
<dbReference type="GO" id="GO:0016020">
    <property type="term" value="C:membrane"/>
    <property type="evidence" value="ECO:0007669"/>
    <property type="project" value="UniProtKB-SubCell"/>
</dbReference>
<keyword evidence="6" id="KW-0325">Glycoprotein</keyword>
<protein>
    <submittedName>
        <fullName evidence="7">Uncharacterized protein</fullName>
    </submittedName>
</protein>
<dbReference type="Proteomes" id="UP000298416">
    <property type="component" value="Unassembled WGS sequence"/>
</dbReference>
<name>A0A8X8WUQ1_SALSN</name>
<keyword evidence="3" id="KW-0732">Signal</keyword>
<evidence type="ECO:0000256" key="4">
    <source>
        <dbReference type="ARBA" id="ARBA00022989"/>
    </source>
</evidence>
<dbReference type="InterPro" id="IPR001611">
    <property type="entry name" value="Leu-rich_rpt"/>
</dbReference>
<keyword evidence="2" id="KW-0812">Transmembrane</keyword>